<sequence length="79" mass="8993">MPDFRPPFWLVWCEDGGPPTVKHITYGAAKAEAQRLARAYPGKHFVVMAAATGFRKRDLDETRFSDHAPDFDDDLQIPF</sequence>
<proteinExistence type="predicted"/>
<name>A0ABW3SXR7_9CAUL</name>
<evidence type="ECO:0000313" key="1">
    <source>
        <dbReference type="EMBL" id="MFD1189704.1"/>
    </source>
</evidence>
<dbReference type="Proteomes" id="UP001597216">
    <property type="component" value="Unassembled WGS sequence"/>
</dbReference>
<evidence type="ECO:0000313" key="2">
    <source>
        <dbReference type="Proteomes" id="UP001597216"/>
    </source>
</evidence>
<reference evidence="2" key="1">
    <citation type="journal article" date="2019" name="Int. J. Syst. Evol. Microbiol.">
        <title>The Global Catalogue of Microorganisms (GCM) 10K type strain sequencing project: providing services to taxonomists for standard genome sequencing and annotation.</title>
        <authorList>
            <consortium name="The Broad Institute Genomics Platform"/>
            <consortium name="The Broad Institute Genome Sequencing Center for Infectious Disease"/>
            <person name="Wu L."/>
            <person name="Ma J."/>
        </authorList>
    </citation>
    <scope>NUCLEOTIDE SEQUENCE [LARGE SCALE GENOMIC DNA]</scope>
    <source>
        <strain evidence="2">CCUG 55074</strain>
    </source>
</reference>
<dbReference type="RefSeq" id="WP_377352618.1">
    <property type="nucleotide sequence ID" value="NZ_JBHTLQ010000006.1"/>
</dbReference>
<comment type="caution">
    <text evidence="1">The sequence shown here is derived from an EMBL/GenBank/DDBJ whole genome shotgun (WGS) entry which is preliminary data.</text>
</comment>
<accession>A0ABW3SXR7</accession>
<dbReference type="EMBL" id="JBHTLQ010000006">
    <property type="protein sequence ID" value="MFD1189704.1"/>
    <property type="molecule type" value="Genomic_DNA"/>
</dbReference>
<keyword evidence="2" id="KW-1185">Reference proteome</keyword>
<protein>
    <submittedName>
        <fullName evidence="1">Uncharacterized protein</fullName>
    </submittedName>
</protein>
<organism evidence="1 2">
    <name type="scientific">Phenylobacterium conjunctum</name>
    <dbReference type="NCBI Taxonomy" id="1298959"/>
    <lineage>
        <taxon>Bacteria</taxon>
        <taxon>Pseudomonadati</taxon>
        <taxon>Pseudomonadota</taxon>
        <taxon>Alphaproteobacteria</taxon>
        <taxon>Caulobacterales</taxon>
        <taxon>Caulobacteraceae</taxon>
        <taxon>Phenylobacterium</taxon>
    </lineage>
</organism>
<gene>
    <name evidence="1" type="ORF">ACFQ27_03860</name>
</gene>